<gene>
    <name evidence="1" type="ORF">GCM10008018_44240</name>
</gene>
<dbReference type="InterPro" id="IPR029068">
    <property type="entry name" value="Glyas_Bleomycin-R_OHBP_Dase"/>
</dbReference>
<keyword evidence="2" id="KW-1185">Reference proteome</keyword>
<name>A0ABQ1EZE5_9BACL</name>
<evidence type="ECO:0008006" key="3">
    <source>
        <dbReference type="Google" id="ProtNLM"/>
    </source>
</evidence>
<sequence length="40" mass="4562">MEQSFKEMKEKGIQFLHDKPTQGLNAAFVDPFGNVHEIAE</sequence>
<proteinExistence type="predicted"/>
<dbReference type="SUPFAM" id="SSF54593">
    <property type="entry name" value="Glyoxalase/Bleomycin resistance protein/Dihydroxybiphenyl dioxygenase"/>
    <property type="match status" value="1"/>
</dbReference>
<evidence type="ECO:0000313" key="2">
    <source>
        <dbReference type="Proteomes" id="UP000615455"/>
    </source>
</evidence>
<organism evidence="1 2">
    <name type="scientific">Paenibacillus marchantiophytorum</name>
    <dbReference type="NCBI Taxonomy" id="1619310"/>
    <lineage>
        <taxon>Bacteria</taxon>
        <taxon>Bacillati</taxon>
        <taxon>Bacillota</taxon>
        <taxon>Bacilli</taxon>
        <taxon>Bacillales</taxon>
        <taxon>Paenibacillaceae</taxon>
        <taxon>Paenibacillus</taxon>
    </lineage>
</organism>
<dbReference type="Proteomes" id="UP000615455">
    <property type="component" value="Unassembled WGS sequence"/>
</dbReference>
<comment type="caution">
    <text evidence="1">The sequence shown here is derived from an EMBL/GenBank/DDBJ whole genome shotgun (WGS) entry which is preliminary data.</text>
</comment>
<reference evidence="2" key="1">
    <citation type="journal article" date="2019" name="Int. J. Syst. Evol. Microbiol.">
        <title>The Global Catalogue of Microorganisms (GCM) 10K type strain sequencing project: providing services to taxonomists for standard genome sequencing and annotation.</title>
        <authorList>
            <consortium name="The Broad Institute Genomics Platform"/>
            <consortium name="The Broad Institute Genome Sequencing Center for Infectious Disease"/>
            <person name="Wu L."/>
            <person name="Ma J."/>
        </authorList>
    </citation>
    <scope>NUCLEOTIDE SEQUENCE [LARGE SCALE GENOMIC DNA]</scope>
    <source>
        <strain evidence="2">CGMCC 1.15043</strain>
    </source>
</reference>
<dbReference type="EMBL" id="BMHE01000026">
    <property type="protein sequence ID" value="GFZ93068.1"/>
    <property type="molecule type" value="Genomic_DNA"/>
</dbReference>
<accession>A0ABQ1EZE5</accession>
<protein>
    <recommendedName>
        <fullName evidence="3">VOC domain-containing protein</fullName>
    </recommendedName>
</protein>
<evidence type="ECO:0000313" key="1">
    <source>
        <dbReference type="EMBL" id="GFZ93068.1"/>
    </source>
</evidence>